<evidence type="ECO:0000313" key="3">
    <source>
        <dbReference type="Proteomes" id="UP000028501"/>
    </source>
</evidence>
<feature type="transmembrane region" description="Helical" evidence="1">
    <location>
        <begin position="76"/>
        <end position="96"/>
    </location>
</feature>
<reference evidence="2 3" key="1">
    <citation type="submission" date="2013-07" db="EMBL/GenBank/DDBJ databases">
        <title>Genome of Archaeoglobus fulgidus.</title>
        <authorList>
            <person name="Fiebig A."/>
            <person name="Birkeland N.-K."/>
        </authorList>
    </citation>
    <scope>NUCLEOTIDE SEQUENCE [LARGE SCALE GENOMIC DNA]</scope>
    <source>
        <strain evidence="2 3">DSM 8774</strain>
    </source>
</reference>
<proteinExistence type="predicted"/>
<dbReference type="EMBL" id="CP006577">
    <property type="protein sequence ID" value="AIG98755.1"/>
    <property type="molecule type" value="Genomic_DNA"/>
</dbReference>
<keyword evidence="1" id="KW-1133">Transmembrane helix</keyword>
<dbReference type="RefSeq" id="WP_010879250.1">
    <property type="nucleotide sequence ID" value="NZ_CP006577.1"/>
</dbReference>
<protein>
    <submittedName>
        <fullName evidence="2">Branched-chain amino acid transport protein (AzlD)</fullName>
    </submittedName>
</protein>
<keyword evidence="1" id="KW-0472">Membrane</keyword>
<feature type="transmembrane region" description="Helical" evidence="1">
    <location>
        <begin position="36"/>
        <end position="56"/>
    </location>
</feature>
<dbReference type="GeneID" id="24795498"/>
<dbReference type="KEGG" id="afg:AFULGI_00020050"/>
<dbReference type="HOGENOM" id="CLU_172997_0_0_2"/>
<organism evidence="2 3">
    <name type="scientific">Archaeoglobus fulgidus DSM 8774</name>
    <dbReference type="NCBI Taxonomy" id="1344584"/>
    <lineage>
        <taxon>Archaea</taxon>
        <taxon>Methanobacteriati</taxon>
        <taxon>Methanobacteriota</taxon>
        <taxon>Archaeoglobi</taxon>
        <taxon>Archaeoglobales</taxon>
        <taxon>Archaeoglobaceae</taxon>
        <taxon>Archaeoglobus</taxon>
    </lineage>
</organism>
<dbReference type="Proteomes" id="UP000028501">
    <property type="component" value="Chromosome"/>
</dbReference>
<name>A0A075WEB9_ARCFL</name>
<sequence>MVSEKVLAIIAVALGTYLARFLPLKIKFATSDKIKSFLSLSSTSVISALFVTSVFTPDAAEFGVRVAALFPLILSFYRWRNFGLSIFAAVLSYYLLRLAV</sequence>
<evidence type="ECO:0000256" key="1">
    <source>
        <dbReference type="SAM" id="Phobius"/>
    </source>
</evidence>
<dbReference type="InterPro" id="IPR008407">
    <property type="entry name" value="Brnchd-chn_aa_trnsp_AzlD"/>
</dbReference>
<gene>
    <name evidence="2" type="ORF">AFULGI_00020050</name>
</gene>
<dbReference type="Pfam" id="PF05437">
    <property type="entry name" value="AzlD"/>
    <property type="match status" value="1"/>
</dbReference>
<accession>A0A075WEB9</accession>
<keyword evidence="1" id="KW-0812">Transmembrane</keyword>
<evidence type="ECO:0000313" key="2">
    <source>
        <dbReference type="EMBL" id="AIG98755.1"/>
    </source>
</evidence>
<dbReference type="AlphaFoldDB" id="A0A075WEB9"/>
<feature type="transmembrane region" description="Helical" evidence="1">
    <location>
        <begin position="6"/>
        <end position="24"/>
    </location>
</feature>